<sequence length="587" mass="67886">MGRSLKEILRQKDRNYERLINIFLITLWMGILIPFSWKAAFYLESLSHKDFWAIFLLQLLFVLTSAFPMKFKGTTVTLDSPLSLAAFLMYGFWVEAMLMQLSILILLLAQGVLTIKRYAVNMLLFLSVSYLSAFMFDTVYAWTQAWPDSFALFISSLFYVAARFLSNEVLLYPGRYLLYRTWGKTDPQEMAWHALTTFAVAPFGLLFFKLYEDVGLFFFLYVLIPFVLLAVLLRLYYQLSDLKKLLSVWEKAVRIWGGTLDLELLLERMNASLQMIFGADRSHIRIAMDDGTYLEKEFKNVTPTRWVGSTEAMFDHLWSELAHSKRRLKTIRWLGVWFQGMAIGLYDRDRLIGVILLIRQSSPRFTRAERVLLKVLADQFGLAIGQVLAYQTMRLRLLTDELTGLGNYRAFDQRLREWFELAKGEGRALSLLMIDLDHFKQINDTYGHPFGDTVLQQVARTMQRVVGSEGEVFRYGGEEFAVLLLDKDSRQARVIAETICHSVNQLVFYAQSLHDTHSDKNSGNDRAYVSQIEKEMVRVKTSLSIGFASLNQAQDTPEELVRHADRAMYAGAKQKGRNRVAYYEELE</sequence>
<accession>A0A2R6Y243</accession>
<dbReference type="InterPro" id="IPR000160">
    <property type="entry name" value="GGDEF_dom"/>
</dbReference>
<dbReference type="Gene3D" id="3.30.70.270">
    <property type="match status" value="1"/>
</dbReference>
<feature type="transmembrane region" description="Helical" evidence="1">
    <location>
        <begin position="122"/>
        <end position="143"/>
    </location>
</feature>
<proteinExistence type="predicted"/>
<feature type="transmembrane region" description="Helical" evidence="1">
    <location>
        <begin position="51"/>
        <end position="69"/>
    </location>
</feature>
<dbReference type="SMART" id="SM00267">
    <property type="entry name" value="GGDEF"/>
    <property type="match status" value="1"/>
</dbReference>
<dbReference type="CDD" id="cd01949">
    <property type="entry name" value="GGDEF"/>
    <property type="match status" value="1"/>
</dbReference>
<feature type="transmembrane region" description="Helical" evidence="1">
    <location>
        <begin position="190"/>
        <end position="208"/>
    </location>
</feature>
<dbReference type="PANTHER" id="PTHR45138">
    <property type="entry name" value="REGULATORY COMPONENTS OF SENSORY TRANSDUCTION SYSTEM"/>
    <property type="match status" value="1"/>
</dbReference>
<feature type="transmembrane region" description="Helical" evidence="1">
    <location>
        <begin position="20"/>
        <end position="39"/>
    </location>
</feature>
<keyword evidence="1" id="KW-1133">Transmembrane helix</keyword>
<evidence type="ECO:0000259" key="2">
    <source>
        <dbReference type="PROSITE" id="PS50887"/>
    </source>
</evidence>
<evidence type="ECO:0000256" key="1">
    <source>
        <dbReference type="SAM" id="Phobius"/>
    </source>
</evidence>
<feature type="transmembrane region" description="Helical" evidence="1">
    <location>
        <begin position="214"/>
        <end position="237"/>
    </location>
</feature>
<dbReference type="AlphaFoldDB" id="A0A2R6Y243"/>
<evidence type="ECO:0000313" key="3">
    <source>
        <dbReference type="EMBL" id="PTQ56756.1"/>
    </source>
</evidence>
<feature type="domain" description="GGDEF" evidence="2">
    <location>
        <begin position="427"/>
        <end position="585"/>
    </location>
</feature>
<dbReference type="SUPFAM" id="SSF55781">
    <property type="entry name" value="GAF domain-like"/>
    <property type="match status" value="1"/>
</dbReference>
<protein>
    <submittedName>
        <fullName evidence="3">GGDEF domain protein</fullName>
    </submittedName>
</protein>
<dbReference type="SUPFAM" id="SSF55073">
    <property type="entry name" value="Nucleotide cyclase"/>
    <property type="match status" value="1"/>
</dbReference>
<dbReference type="GO" id="GO:0052621">
    <property type="term" value="F:diguanylate cyclase activity"/>
    <property type="evidence" value="ECO:0007669"/>
    <property type="project" value="TreeGrafter"/>
</dbReference>
<evidence type="ECO:0000313" key="4">
    <source>
        <dbReference type="Proteomes" id="UP000244338"/>
    </source>
</evidence>
<dbReference type="PANTHER" id="PTHR45138:SF9">
    <property type="entry name" value="DIGUANYLATE CYCLASE DGCM-RELATED"/>
    <property type="match status" value="1"/>
</dbReference>
<dbReference type="Proteomes" id="UP000244338">
    <property type="component" value="Unassembled WGS sequence"/>
</dbReference>
<gene>
    <name evidence="3" type="ORF">BSOLF_2724</name>
</gene>
<comment type="caution">
    <text evidence="3">The sequence shown here is derived from an EMBL/GenBank/DDBJ whole genome shotgun (WGS) entry which is preliminary data.</text>
</comment>
<dbReference type="PROSITE" id="PS50887">
    <property type="entry name" value="GGDEF"/>
    <property type="match status" value="1"/>
</dbReference>
<dbReference type="Pfam" id="PF01590">
    <property type="entry name" value="GAF"/>
    <property type="match status" value="1"/>
</dbReference>
<dbReference type="InterPro" id="IPR043128">
    <property type="entry name" value="Rev_trsase/Diguanyl_cyclase"/>
</dbReference>
<dbReference type="InterPro" id="IPR029787">
    <property type="entry name" value="Nucleotide_cyclase"/>
</dbReference>
<organism evidence="3 4">
    <name type="scientific">Candidatus Carbonibacillus altaicus</name>
    <dbReference type="NCBI Taxonomy" id="2163959"/>
    <lineage>
        <taxon>Bacteria</taxon>
        <taxon>Bacillati</taxon>
        <taxon>Bacillota</taxon>
        <taxon>Bacilli</taxon>
        <taxon>Bacillales</taxon>
        <taxon>Candidatus Carbonibacillus</taxon>
    </lineage>
</organism>
<dbReference type="InterPro" id="IPR003018">
    <property type="entry name" value="GAF"/>
</dbReference>
<dbReference type="SMART" id="SM00065">
    <property type="entry name" value="GAF"/>
    <property type="match status" value="1"/>
</dbReference>
<dbReference type="NCBIfam" id="TIGR00254">
    <property type="entry name" value="GGDEF"/>
    <property type="match status" value="1"/>
</dbReference>
<dbReference type="InterPro" id="IPR029016">
    <property type="entry name" value="GAF-like_dom_sf"/>
</dbReference>
<feature type="transmembrane region" description="Helical" evidence="1">
    <location>
        <begin position="76"/>
        <end position="93"/>
    </location>
</feature>
<dbReference type="Gene3D" id="3.30.450.40">
    <property type="match status" value="1"/>
</dbReference>
<keyword evidence="1" id="KW-0472">Membrane</keyword>
<dbReference type="InterPro" id="IPR050469">
    <property type="entry name" value="Diguanylate_Cyclase"/>
</dbReference>
<reference evidence="4" key="1">
    <citation type="journal article" date="2018" name="Sci. Rep.">
        <title>Lignite coal burning seam in the remote Altai Mountains harbors a hydrogen-driven thermophilic microbial community.</title>
        <authorList>
            <person name="Kadnikov V.V."/>
            <person name="Mardanov A.V."/>
            <person name="Ivasenko D.A."/>
            <person name="Antsiferov D.V."/>
            <person name="Beletsky A.V."/>
            <person name="Karnachuk O.V."/>
            <person name="Ravin N.V."/>
        </authorList>
    </citation>
    <scope>NUCLEOTIDE SEQUENCE [LARGE SCALE GENOMIC DNA]</scope>
</reference>
<dbReference type="FunFam" id="3.30.70.270:FF:000001">
    <property type="entry name" value="Diguanylate cyclase domain protein"/>
    <property type="match status" value="1"/>
</dbReference>
<dbReference type="Pfam" id="PF00990">
    <property type="entry name" value="GGDEF"/>
    <property type="match status" value="2"/>
</dbReference>
<feature type="transmembrane region" description="Helical" evidence="1">
    <location>
        <begin position="149"/>
        <end position="170"/>
    </location>
</feature>
<name>A0A2R6Y243_9BACL</name>
<keyword evidence="1" id="KW-0812">Transmembrane</keyword>
<dbReference type="EMBL" id="PEBX01000020">
    <property type="protein sequence ID" value="PTQ56756.1"/>
    <property type="molecule type" value="Genomic_DNA"/>
</dbReference>